<evidence type="ECO:0000313" key="9">
    <source>
        <dbReference type="EMBL" id="SFJ84578.1"/>
    </source>
</evidence>
<dbReference type="PANTHER" id="PTHR30481:SF3">
    <property type="entry name" value="DNA ADENINE METHYLASE"/>
    <property type="match status" value="1"/>
</dbReference>
<dbReference type="GO" id="GO:0043565">
    <property type="term" value="F:sequence-specific DNA binding"/>
    <property type="evidence" value="ECO:0007669"/>
    <property type="project" value="TreeGrafter"/>
</dbReference>
<dbReference type="PANTHER" id="PTHR30481">
    <property type="entry name" value="DNA ADENINE METHYLASE"/>
    <property type="match status" value="1"/>
</dbReference>
<dbReference type="Gene3D" id="1.10.1020.10">
    <property type="entry name" value="Adenine-specific Methyltransferase, Domain 2"/>
    <property type="match status" value="1"/>
</dbReference>
<dbReference type="AlphaFoldDB" id="A0A662Z747"/>
<dbReference type="EMBL" id="FOSF01000004">
    <property type="protein sequence ID" value="SFJ84578.1"/>
    <property type="molecule type" value="Genomic_DNA"/>
</dbReference>
<keyword evidence="3 8" id="KW-0489">Methyltransferase</keyword>
<keyword evidence="4 8" id="KW-0808">Transferase</keyword>
<dbReference type="GO" id="GO:0009007">
    <property type="term" value="F:site-specific DNA-methyltransferase (adenine-specific) activity"/>
    <property type="evidence" value="ECO:0007669"/>
    <property type="project" value="UniProtKB-UniRule"/>
</dbReference>
<feature type="binding site" evidence="7">
    <location>
        <position position="20"/>
    </location>
    <ligand>
        <name>S-adenosyl-L-methionine</name>
        <dbReference type="ChEBI" id="CHEBI:59789"/>
    </ligand>
</feature>
<dbReference type="Pfam" id="PF02086">
    <property type="entry name" value="MethyltransfD12"/>
    <property type="match status" value="1"/>
</dbReference>
<comment type="similarity">
    <text evidence="1 8">Belongs to the N(4)/N(6)-methyltransferase family.</text>
</comment>
<evidence type="ECO:0000256" key="2">
    <source>
        <dbReference type="ARBA" id="ARBA00011900"/>
    </source>
</evidence>
<comment type="catalytic activity">
    <reaction evidence="6 8">
        <text>a 2'-deoxyadenosine in DNA + S-adenosyl-L-methionine = an N(6)-methyl-2'-deoxyadenosine in DNA + S-adenosyl-L-homocysteine + H(+)</text>
        <dbReference type="Rhea" id="RHEA:15197"/>
        <dbReference type="Rhea" id="RHEA-COMP:12418"/>
        <dbReference type="Rhea" id="RHEA-COMP:12419"/>
        <dbReference type="ChEBI" id="CHEBI:15378"/>
        <dbReference type="ChEBI" id="CHEBI:57856"/>
        <dbReference type="ChEBI" id="CHEBI:59789"/>
        <dbReference type="ChEBI" id="CHEBI:90615"/>
        <dbReference type="ChEBI" id="CHEBI:90616"/>
        <dbReference type="EC" id="2.1.1.72"/>
    </reaction>
</comment>
<dbReference type="EC" id="2.1.1.72" evidence="2 8"/>
<dbReference type="PROSITE" id="PS00092">
    <property type="entry name" value="N6_MTASE"/>
    <property type="match status" value="1"/>
</dbReference>
<keyword evidence="10" id="KW-1185">Reference proteome</keyword>
<dbReference type="InterPro" id="IPR023095">
    <property type="entry name" value="Ade_MeTrfase_dom_2"/>
</dbReference>
<dbReference type="GO" id="GO:0032259">
    <property type="term" value="P:methylation"/>
    <property type="evidence" value="ECO:0007669"/>
    <property type="project" value="UniProtKB-KW"/>
</dbReference>
<evidence type="ECO:0000313" key="10">
    <source>
        <dbReference type="Proteomes" id="UP000243374"/>
    </source>
</evidence>
<dbReference type="InterPro" id="IPR012263">
    <property type="entry name" value="M_m6A_EcoRV"/>
</dbReference>
<dbReference type="PRINTS" id="PR00505">
    <property type="entry name" value="D12N6MTFRASE"/>
</dbReference>
<accession>A0A662Z747</accession>
<evidence type="ECO:0000256" key="4">
    <source>
        <dbReference type="ARBA" id="ARBA00022679"/>
    </source>
</evidence>
<organism evidence="9 10">
    <name type="scientific">Succinivibrio dextrinosolvens</name>
    <dbReference type="NCBI Taxonomy" id="83771"/>
    <lineage>
        <taxon>Bacteria</taxon>
        <taxon>Pseudomonadati</taxon>
        <taxon>Pseudomonadota</taxon>
        <taxon>Gammaproteobacteria</taxon>
        <taxon>Aeromonadales</taxon>
        <taxon>Succinivibrionaceae</taxon>
        <taxon>Succinivibrio</taxon>
    </lineage>
</organism>
<name>A0A662Z747_9GAMM</name>
<dbReference type="PIRSF" id="PIRSF000398">
    <property type="entry name" value="M_m6A_EcoRV"/>
    <property type="match status" value="1"/>
</dbReference>
<gene>
    <name evidence="9" type="ORF">SAMN04487865_100455</name>
</gene>
<evidence type="ECO:0000256" key="7">
    <source>
        <dbReference type="PIRSR" id="PIRSR000398-1"/>
    </source>
</evidence>
<dbReference type="GO" id="GO:0006298">
    <property type="term" value="P:mismatch repair"/>
    <property type="evidence" value="ECO:0007669"/>
    <property type="project" value="TreeGrafter"/>
</dbReference>
<dbReference type="OrthoDB" id="9805629at2"/>
<feature type="binding site" evidence="7">
    <location>
        <position position="16"/>
    </location>
    <ligand>
        <name>S-adenosyl-L-methionine</name>
        <dbReference type="ChEBI" id="CHEBI:59789"/>
    </ligand>
</feature>
<evidence type="ECO:0000256" key="5">
    <source>
        <dbReference type="ARBA" id="ARBA00022691"/>
    </source>
</evidence>
<protein>
    <recommendedName>
        <fullName evidence="2 8">Site-specific DNA-methyltransferase (adenine-specific)</fullName>
        <ecNumber evidence="2 8">2.1.1.72</ecNumber>
    </recommendedName>
</protein>
<dbReference type="RefSeq" id="WP_074838886.1">
    <property type="nucleotide sequence ID" value="NZ_CP047056.1"/>
</dbReference>
<sequence length="290" mass="33721">MHSPNNFPNLKPFVKWVGGKSTSIPSLLEYIPEHISTYVEPFVGSGAVLMALNFDKAIINDSNSELINAYNVIKSNLGELEVYLSTLIYDRKLYDEIRSWDREPDFDKRSAVERAARFIFLMKTCYNGLYRVSKKNFFNTPFGNYKNPTICDTQTLEACSAFFNQKDIRILCQDYQTLLEIIPKDAFVYLDPPYFPVSKTANFTQYQSGNFKQDEHQRLYEFCLELHRRGIKFLQSNSDVPHIRELYRDFNINTVAVSRRINSNTSKRNAVNELIITNYDKDSFELVKIG</sequence>
<evidence type="ECO:0000256" key="3">
    <source>
        <dbReference type="ARBA" id="ARBA00022603"/>
    </source>
</evidence>
<feature type="binding site" evidence="7">
    <location>
        <position position="61"/>
    </location>
    <ligand>
        <name>S-adenosyl-L-methionine</name>
        <dbReference type="ChEBI" id="CHEBI:59789"/>
    </ligand>
</feature>
<dbReference type="InterPro" id="IPR002052">
    <property type="entry name" value="DNA_methylase_N6_adenine_CS"/>
</dbReference>
<keyword evidence="5 8" id="KW-0949">S-adenosyl-L-methionine</keyword>
<evidence type="ECO:0000256" key="8">
    <source>
        <dbReference type="RuleBase" id="RU361257"/>
    </source>
</evidence>
<reference evidence="9 10" key="1">
    <citation type="submission" date="2016-10" db="EMBL/GenBank/DDBJ databases">
        <authorList>
            <person name="Varghese N."/>
            <person name="Submissions S."/>
        </authorList>
    </citation>
    <scope>NUCLEOTIDE SEQUENCE [LARGE SCALE GENOMIC DNA]</scope>
    <source>
        <strain evidence="9 10">22B</strain>
    </source>
</reference>
<dbReference type="NCBIfam" id="TIGR00571">
    <property type="entry name" value="dam"/>
    <property type="match status" value="1"/>
</dbReference>
<dbReference type="GO" id="GO:0009307">
    <property type="term" value="P:DNA restriction-modification system"/>
    <property type="evidence" value="ECO:0007669"/>
    <property type="project" value="InterPro"/>
</dbReference>
<evidence type="ECO:0000256" key="6">
    <source>
        <dbReference type="ARBA" id="ARBA00047942"/>
    </source>
</evidence>
<feature type="binding site" evidence="7">
    <location>
        <position position="191"/>
    </location>
    <ligand>
        <name>S-adenosyl-L-methionine</name>
        <dbReference type="ChEBI" id="CHEBI:59789"/>
    </ligand>
</feature>
<dbReference type="SUPFAM" id="SSF53335">
    <property type="entry name" value="S-adenosyl-L-methionine-dependent methyltransferases"/>
    <property type="match status" value="1"/>
</dbReference>
<dbReference type="Gene3D" id="3.40.50.150">
    <property type="entry name" value="Vaccinia Virus protein VP39"/>
    <property type="match status" value="1"/>
</dbReference>
<evidence type="ECO:0000256" key="1">
    <source>
        <dbReference type="ARBA" id="ARBA00006594"/>
    </source>
</evidence>
<proteinExistence type="inferred from homology"/>
<dbReference type="InterPro" id="IPR012327">
    <property type="entry name" value="MeTrfase_D12"/>
</dbReference>
<dbReference type="InterPro" id="IPR029063">
    <property type="entry name" value="SAM-dependent_MTases_sf"/>
</dbReference>
<dbReference type="GO" id="GO:1904047">
    <property type="term" value="F:S-adenosyl-L-methionine binding"/>
    <property type="evidence" value="ECO:0007669"/>
    <property type="project" value="TreeGrafter"/>
</dbReference>
<dbReference type="Proteomes" id="UP000243374">
    <property type="component" value="Unassembled WGS sequence"/>
</dbReference>